<dbReference type="RefSeq" id="WP_386056142.1">
    <property type="nucleotide sequence ID" value="NZ_JBHTKL010000001.1"/>
</dbReference>
<evidence type="ECO:0000313" key="1">
    <source>
        <dbReference type="EMBL" id="MFD1017979.1"/>
    </source>
</evidence>
<proteinExistence type="predicted"/>
<comment type="caution">
    <text evidence="1">The sequence shown here is derived from an EMBL/GenBank/DDBJ whole genome shotgun (WGS) entry which is preliminary data.</text>
</comment>
<name>A0ABW3L064_9BACI</name>
<protein>
    <recommendedName>
        <fullName evidence="3">IDEAL domain-containing protein</fullName>
    </recommendedName>
</protein>
<gene>
    <name evidence="1" type="ORF">ACFQ2J_02105</name>
</gene>
<reference evidence="2" key="1">
    <citation type="journal article" date="2019" name="Int. J. Syst. Evol. Microbiol.">
        <title>The Global Catalogue of Microorganisms (GCM) 10K type strain sequencing project: providing services to taxonomists for standard genome sequencing and annotation.</title>
        <authorList>
            <consortium name="The Broad Institute Genomics Platform"/>
            <consortium name="The Broad Institute Genome Sequencing Center for Infectious Disease"/>
            <person name="Wu L."/>
            <person name="Ma J."/>
        </authorList>
    </citation>
    <scope>NUCLEOTIDE SEQUENCE [LARGE SCALE GENOMIC DNA]</scope>
    <source>
        <strain evidence="2">CCUG 56607</strain>
    </source>
</reference>
<organism evidence="1 2">
    <name type="scientific">Thalassobacillus hwangdonensis</name>
    <dbReference type="NCBI Taxonomy" id="546108"/>
    <lineage>
        <taxon>Bacteria</taxon>
        <taxon>Bacillati</taxon>
        <taxon>Bacillota</taxon>
        <taxon>Bacilli</taxon>
        <taxon>Bacillales</taxon>
        <taxon>Bacillaceae</taxon>
        <taxon>Thalassobacillus</taxon>
    </lineage>
</organism>
<keyword evidence="2" id="KW-1185">Reference proteome</keyword>
<dbReference type="EMBL" id="JBHTKL010000001">
    <property type="protein sequence ID" value="MFD1017979.1"/>
    <property type="molecule type" value="Genomic_DNA"/>
</dbReference>
<evidence type="ECO:0000313" key="2">
    <source>
        <dbReference type="Proteomes" id="UP001596990"/>
    </source>
</evidence>
<evidence type="ECO:0008006" key="3">
    <source>
        <dbReference type="Google" id="ProtNLM"/>
    </source>
</evidence>
<sequence length="115" mass="13577">MENLYAYTDYFPRKRIAIGEKDRLSLTRKKFLGDEKGIEYWLVVMKGLDKGDSCITWKVTLLTSQAEGIYDLKSIPVKETNHLSFQEALDTVREWEEKLLNDRWFETNHETESIV</sequence>
<dbReference type="Proteomes" id="UP001596990">
    <property type="component" value="Unassembled WGS sequence"/>
</dbReference>
<accession>A0ABW3L064</accession>